<keyword evidence="17" id="KW-1185">Reference proteome</keyword>
<dbReference type="PROSITE" id="PS51423">
    <property type="entry name" value="MIRO"/>
    <property type="match status" value="2"/>
</dbReference>
<evidence type="ECO:0000256" key="14">
    <source>
        <dbReference type="PIRNR" id="PIRNR037488"/>
    </source>
</evidence>
<evidence type="ECO:0000256" key="5">
    <source>
        <dbReference type="ARBA" id="ARBA00022737"/>
    </source>
</evidence>
<feature type="transmembrane region" description="Helical" evidence="15">
    <location>
        <begin position="614"/>
        <end position="636"/>
    </location>
</feature>
<keyword evidence="7 14" id="KW-1000">Mitochondrion outer membrane</keyword>
<dbReference type="KEGG" id="rsz:108858982"/>
<dbReference type="RefSeq" id="XP_018488323.1">
    <property type="nucleotide sequence ID" value="XM_018632821.1"/>
</dbReference>
<evidence type="ECO:0000256" key="9">
    <source>
        <dbReference type="ARBA" id="ARBA00022837"/>
    </source>
</evidence>
<keyword evidence="5" id="KW-0677">Repeat</keyword>
<dbReference type="SUPFAM" id="SSF52540">
    <property type="entry name" value="P-loop containing nucleoside triphosphate hydrolases"/>
    <property type="match status" value="2"/>
</dbReference>
<dbReference type="PIRSF" id="PIRSF037488">
    <property type="entry name" value="Mt_Rho_GTPase"/>
    <property type="match status" value="1"/>
</dbReference>
<evidence type="ECO:0000256" key="12">
    <source>
        <dbReference type="ARBA" id="ARBA00023134"/>
    </source>
</evidence>
<dbReference type="InterPro" id="IPR052266">
    <property type="entry name" value="Miro-EF-hand_domain"/>
</dbReference>
<feature type="domain" description="Miro" evidence="16">
    <location>
        <begin position="13"/>
        <end position="178"/>
    </location>
</feature>
<dbReference type="GO" id="GO:0005509">
    <property type="term" value="F:calcium ion binding"/>
    <property type="evidence" value="ECO:0007669"/>
    <property type="project" value="InterPro"/>
</dbReference>
<dbReference type="EC" id="3.6.5.-" evidence="14"/>
<evidence type="ECO:0000256" key="3">
    <source>
        <dbReference type="ARBA" id="ARBA00022692"/>
    </source>
</evidence>
<evidence type="ECO:0000256" key="15">
    <source>
        <dbReference type="SAM" id="Phobius"/>
    </source>
</evidence>
<evidence type="ECO:0000256" key="4">
    <source>
        <dbReference type="ARBA" id="ARBA00022723"/>
    </source>
</evidence>
<evidence type="ECO:0000256" key="2">
    <source>
        <dbReference type="ARBA" id="ARBA00007981"/>
    </source>
</evidence>
<evidence type="ECO:0000256" key="10">
    <source>
        <dbReference type="ARBA" id="ARBA00022989"/>
    </source>
</evidence>
<protein>
    <recommendedName>
        <fullName evidence="14">Mitochondrial Rho GTPase</fullName>
        <ecNumber evidence="14">3.6.5.-</ecNumber>
    </recommendedName>
</protein>
<keyword evidence="3 15" id="KW-0812">Transmembrane</keyword>
<dbReference type="PANTHER" id="PTHR46819">
    <property type="entry name" value="EF-HAND CALCIUM-BINDING DOMAIN-CONTAINING PROTEIN 7"/>
    <property type="match status" value="1"/>
</dbReference>
<dbReference type="OrthoDB" id="10020961at2759"/>
<keyword evidence="11 14" id="KW-0496">Mitochondrion</keyword>
<dbReference type="FunFam" id="3.40.50.300:FF:000553">
    <property type="entry name" value="Mitochondrial Rho GTPase"/>
    <property type="match status" value="1"/>
</dbReference>
<evidence type="ECO:0000256" key="8">
    <source>
        <dbReference type="ARBA" id="ARBA00022801"/>
    </source>
</evidence>
<evidence type="ECO:0000256" key="13">
    <source>
        <dbReference type="ARBA" id="ARBA00023136"/>
    </source>
</evidence>
<dbReference type="InterPro" id="IPR013567">
    <property type="entry name" value="EF_hand_assoc_2"/>
</dbReference>
<dbReference type="Pfam" id="PF08355">
    <property type="entry name" value="EF_assoc_1"/>
    <property type="match status" value="1"/>
</dbReference>
<dbReference type="GO" id="GO:0007005">
    <property type="term" value="P:mitochondrion organization"/>
    <property type="evidence" value="ECO:0007669"/>
    <property type="project" value="InterPro"/>
</dbReference>
<dbReference type="InterPro" id="IPR027417">
    <property type="entry name" value="P-loop_NTPase"/>
</dbReference>
<keyword evidence="12 14" id="KW-0342">GTP-binding</keyword>
<dbReference type="GO" id="GO:0003924">
    <property type="term" value="F:GTPase activity"/>
    <property type="evidence" value="ECO:0007669"/>
    <property type="project" value="InterPro"/>
</dbReference>
<dbReference type="Gene3D" id="1.10.238.10">
    <property type="entry name" value="EF-hand"/>
    <property type="match status" value="2"/>
</dbReference>
<feature type="domain" description="Miro" evidence="16">
    <location>
        <begin position="420"/>
        <end position="592"/>
    </location>
</feature>
<dbReference type="Pfam" id="PF08356">
    <property type="entry name" value="EF_assoc_2"/>
    <property type="match status" value="1"/>
</dbReference>
<dbReference type="InterPro" id="IPR001806">
    <property type="entry name" value="Small_GTPase"/>
</dbReference>
<sequence>MKMIGFGGFHGSPKPVRIVVVGEKGTGKTSLIMAASNEYSQPHQNIPPVLRYTTFPSEWFSDPVPATIIDTSSKPEDREKVVKEVKEADAIVLTFIVDRPETLERLGEYWLPLFRQLEVRVPIIVVGCSIINNEYHNQSGIEIITTSIREQYREIETCFDWSAHARGVFWYAQQAVINPIEPIYDRETSSLKPRCVAALTHVYVLATRDHDYNLNEAGLNNIQARCCYEPLTPSESRGLIEFVQERYPLGVDENGITIDGFLFMNSYLVEQGRTRKVWILLRKFGYNDELRLADDVIPYSTFKRVPDQSVELTDEAISFLRKVYTNLDQYGGNNLGLQMIGFIFQTSPENPWNNALYEDAAEITDDGGLSLEAFLSLWSLMTLIDPGRSVECLICMCYTTSAVRVTRRRLLNRKEHNSERRVVQCFVFGPKNAGKNTLLNGFIGRPYDDDNNNGSDEERYAVKMVDNCGVTGDTKKTLVLKKIQIREDGILPSDEALGACDVAIFVYDFSDECSWKRAINLLVDVATASEDAGLEFPCLMVAAKTDLDSFPDAIQEATKAAQDIGIEAPIPISSKIGDFGNLFQKILTAAEHPHLGIPKTESKKKRNRKLIKRSLMMISIGTGVVIVGMASFRLYAARKHN</sequence>
<evidence type="ECO:0000313" key="18">
    <source>
        <dbReference type="RefSeq" id="XP_018488323.1"/>
    </source>
</evidence>
<comment type="subcellular location">
    <subcellularLocation>
        <location evidence="1 14">Mitochondrion outer membrane</location>
        <topology evidence="1 14">Single-pass type IV membrane protein</topology>
    </subcellularLocation>
</comment>
<keyword evidence="10 15" id="KW-1133">Transmembrane helix</keyword>
<dbReference type="InterPro" id="IPR013566">
    <property type="entry name" value="EF_hand_assoc_1"/>
</dbReference>
<gene>
    <name evidence="18" type="primary">LOC108858982</name>
</gene>
<dbReference type="AlphaFoldDB" id="A0A6J0NXA3"/>
<evidence type="ECO:0000256" key="11">
    <source>
        <dbReference type="ARBA" id="ARBA00023128"/>
    </source>
</evidence>
<keyword evidence="13 14" id="KW-0472">Membrane</keyword>
<keyword evidence="6 14" id="KW-0547">Nucleotide-binding</keyword>
<evidence type="ECO:0000256" key="6">
    <source>
        <dbReference type="ARBA" id="ARBA00022741"/>
    </source>
</evidence>
<dbReference type="InterPro" id="IPR020860">
    <property type="entry name" value="MIRO_dom"/>
</dbReference>
<dbReference type="Pfam" id="PF00071">
    <property type="entry name" value="Ras"/>
    <property type="match status" value="1"/>
</dbReference>
<accession>A0A6J0NXA3</accession>
<keyword evidence="4" id="KW-0479">Metal-binding</keyword>
<evidence type="ECO:0000256" key="1">
    <source>
        <dbReference type="ARBA" id="ARBA00004200"/>
    </source>
</evidence>
<keyword evidence="9 14" id="KW-0106">Calcium</keyword>
<dbReference type="GO" id="GO:0005741">
    <property type="term" value="C:mitochondrial outer membrane"/>
    <property type="evidence" value="ECO:0007669"/>
    <property type="project" value="UniProtKB-SubCell"/>
</dbReference>
<dbReference type="Proteomes" id="UP000504610">
    <property type="component" value="Chromosome 5"/>
</dbReference>
<evidence type="ECO:0000256" key="7">
    <source>
        <dbReference type="ARBA" id="ARBA00022787"/>
    </source>
</evidence>
<organism evidence="17 18">
    <name type="scientific">Raphanus sativus</name>
    <name type="common">Radish</name>
    <name type="synonym">Raphanus raphanistrum var. sativus</name>
    <dbReference type="NCBI Taxonomy" id="3726"/>
    <lineage>
        <taxon>Eukaryota</taxon>
        <taxon>Viridiplantae</taxon>
        <taxon>Streptophyta</taxon>
        <taxon>Embryophyta</taxon>
        <taxon>Tracheophyta</taxon>
        <taxon>Spermatophyta</taxon>
        <taxon>Magnoliopsida</taxon>
        <taxon>eudicotyledons</taxon>
        <taxon>Gunneridae</taxon>
        <taxon>Pentapetalae</taxon>
        <taxon>rosids</taxon>
        <taxon>malvids</taxon>
        <taxon>Brassicales</taxon>
        <taxon>Brassicaceae</taxon>
        <taxon>Brassiceae</taxon>
        <taxon>Raphanus</taxon>
    </lineage>
</organism>
<reference evidence="18" key="2">
    <citation type="submission" date="2025-08" db="UniProtKB">
        <authorList>
            <consortium name="RefSeq"/>
        </authorList>
    </citation>
    <scope>IDENTIFICATION</scope>
    <source>
        <tissue evidence="18">Leaf</tissue>
    </source>
</reference>
<name>A0A6J0NXA3_RAPSA</name>
<comment type="similarity">
    <text evidence="2 14">Belongs to the mitochondrial Rho GTPase family.</text>
</comment>
<dbReference type="GO" id="GO:0005525">
    <property type="term" value="F:GTP binding"/>
    <property type="evidence" value="ECO:0007669"/>
    <property type="project" value="UniProtKB-KW"/>
</dbReference>
<dbReference type="GeneID" id="108858982"/>
<evidence type="ECO:0000259" key="16">
    <source>
        <dbReference type="PROSITE" id="PS51423"/>
    </source>
</evidence>
<reference evidence="17" key="1">
    <citation type="journal article" date="2019" name="Database">
        <title>The radish genome database (RadishGD): an integrated information resource for radish genomics.</title>
        <authorList>
            <person name="Yu H.J."/>
            <person name="Baek S."/>
            <person name="Lee Y.J."/>
            <person name="Cho A."/>
            <person name="Mun J.H."/>
        </authorList>
    </citation>
    <scope>NUCLEOTIDE SEQUENCE [LARGE SCALE GENOMIC DNA]</scope>
    <source>
        <strain evidence="17">cv. WK10039</strain>
    </source>
</reference>
<keyword evidence="8 14" id="KW-0378">Hydrolase</keyword>
<proteinExistence type="inferred from homology"/>
<dbReference type="InterPro" id="IPR021181">
    <property type="entry name" value="Miro"/>
</dbReference>
<evidence type="ECO:0000313" key="17">
    <source>
        <dbReference type="Proteomes" id="UP000504610"/>
    </source>
</evidence>
<dbReference type="Gene3D" id="3.40.50.300">
    <property type="entry name" value="P-loop containing nucleotide triphosphate hydrolases"/>
    <property type="match status" value="2"/>
</dbReference>
<dbReference type="PANTHER" id="PTHR46819:SF1">
    <property type="entry name" value="EF-HAND CALCIUM-BINDING DOMAIN-CONTAINING PROTEIN 7"/>
    <property type="match status" value="1"/>
</dbReference>